<dbReference type="NCBIfam" id="TIGR03089">
    <property type="entry name" value="TIGR03089 family protein"/>
    <property type="match status" value="1"/>
</dbReference>
<dbReference type="AlphaFoldDB" id="A0A2N0X7R4"/>
<comment type="caution">
    <text evidence="1">The sequence shown here is derived from an EMBL/GenBank/DDBJ whole genome shotgun (WGS) entry which is preliminary data.</text>
</comment>
<proteinExistence type="predicted"/>
<dbReference type="OrthoDB" id="3396763at2"/>
<protein>
    <submittedName>
        <fullName evidence="1">TIGR03089 family protein</fullName>
    </submittedName>
</protein>
<dbReference type="InterPro" id="IPR042099">
    <property type="entry name" value="ANL_N_sf"/>
</dbReference>
<evidence type="ECO:0000313" key="1">
    <source>
        <dbReference type="EMBL" id="PKF68741.1"/>
    </source>
</evidence>
<dbReference type="Proteomes" id="UP000233249">
    <property type="component" value="Unassembled WGS sequence"/>
</dbReference>
<dbReference type="RefSeq" id="WP_101173596.1">
    <property type="nucleotide sequence ID" value="NZ_JAKRKB010000003.1"/>
</dbReference>
<accession>A0A2N0X7R4</accession>
<name>A0A2N0X7R4_9CORY</name>
<dbReference type="InterPro" id="IPR017523">
    <property type="entry name" value="Rv3268"/>
</dbReference>
<dbReference type="EMBL" id="PJAF01000013">
    <property type="protein sequence ID" value="PKF68741.1"/>
    <property type="molecule type" value="Genomic_DNA"/>
</dbReference>
<sequence length="217" mass="22743">MELLAHLLTEDLARPRLTVYNEQTRARLDFSAQTLDNWAAKVANMLYEELDLAPGGRVSICLPCGWQSCVIALGALAAGIDYSFAHDPDAEAEFCSADRAPEHGGDLVVVTDDPFGRGVVETGGVLPPGTVDFGPTVRLYGDQFPSPTPALRDLAAASGLPAGARALSTGWTDLAGFRRAVLEPLAVGGSAVVVAGMSAPERLAEIAEAEKVSLRLA</sequence>
<evidence type="ECO:0000313" key="2">
    <source>
        <dbReference type="Proteomes" id="UP000233249"/>
    </source>
</evidence>
<dbReference type="SUPFAM" id="SSF56801">
    <property type="entry name" value="Acetyl-CoA synthetase-like"/>
    <property type="match status" value="1"/>
</dbReference>
<gene>
    <name evidence="1" type="ORF">CXB45_05770</name>
</gene>
<organism evidence="1 2">
    <name type="scientific">Corynebacterium mastitidis</name>
    <dbReference type="NCBI Taxonomy" id="161890"/>
    <lineage>
        <taxon>Bacteria</taxon>
        <taxon>Bacillati</taxon>
        <taxon>Actinomycetota</taxon>
        <taxon>Actinomycetes</taxon>
        <taxon>Mycobacteriales</taxon>
        <taxon>Corynebacteriaceae</taxon>
        <taxon>Corynebacterium</taxon>
    </lineage>
</organism>
<reference evidence="1 2" key="1">
    <citation type="submission" date="2017-12" db="EMBL/GenBank/DDBJ databases">
        <title>Corynebacterium mastitidis 16-1433 Genome.</title>
        <authorList>
            <person name="Gulvik C.A."/>
        </authorList>
    </citation>
    <scope>NUCLEOTIDE SEQUENCE [LARGE SCALE GENOMIC DNA]</scope>
    <source>
        <strain evidence="1 2">16-1433</strain>
    </source>
</reference>
<dbReference type="Gene3D" id="3.40.50.12780">
    <property type="entry name" value="N-terminal domain of ligase-like"/>
    <property type="match status" value="1"/>
</dbReference>
<dbReference type="STRING" id="1121365.GCA_000375365_01228"/>